<dbReference type="PANTHER" id="PTHR48111">
    <property type="entry name" value="REGULATOR OF RPOS"/>
    <property type="match status" value="1"/>
</dbReference>
<evidence type="ECO:0000256" key="5">
    <source>
        <dbReference type="ARBA" id="ARBA00023163"/>
    </source>
</evidence>
<dbReference type="Gene3D" id="1.10.10.10">
    <property type="entry name" value="Winged helix-like DNA-binding domain superfamily/Winged helix DNA-binding domain"/>
    <property type="match status" value="1"/>
</dbReference>
<dbReference type="InterPro" id="IPR001867">
    <property type="entry name" value="OmpR/PhoB-type_DNA-bd"/>
</dbReference>
<evidence type="ECO:0000256" key="3">
    <source>
        <dbReference type="ARBA" id="ARBA00023015"/>
    </source>
</evidence>
<dbReference type="SMART" id="SM00448">
    <property type="entry name" value="REC"/>
    <property type="match status" value="1"/>
</dbReference>
<dbReference type="InterPro" id="IPR036388">
    <property type="entry name" value="WH-like_DNA-bd_sf"/>
</dbReference>
<proteinExistence type="predicted"/>
<organism evidence="10 11">
    <name type="scientific">Curtobacterium oceanosedimentum</name>
    <dbReference type="NCBI Taxonomy" id="465820"/>
    <lineage>
        <taxon>Bacteria</taxon>
        <taxon>Bacillati</taxon>
        <taxon>Actinomycetota</taxon>
        <taxon>Actinomycetes</taxon>
        <taxon>Micrococcales</taxon>
        <taxon>Microbacteriaceae</taxon>
        <taxon>Curtobacterium</taxon>
    </lineage>
</organism>
<dbReference type="Gene3D" id="6.10.250.690">
    <property type="match status" value="1"/>
</dbReference>
<gene>
    <name evidence="10" type="ORF">NS359_02365</name>
</gene>
<dbReference type="Gene3D" id="3.40.50.2300">
    <property type="match status" value="1"/>
</dbReference>
<protein>
    <submittedName>
        <fullName evidence="10">Transcriptional regulator</fullName>
    </submittedName>
</protein>
<keyword evidence="5" id="KW-0804">Transcription</keyword>
<dbReference type="PROSITE" id="PS51755">
    <property type="entry name" value="OMPR_PHOB"/>
    <property type="match status" value="1"/>
</dbReference>
<dbReference type="CDD" id="cd17574">
    <property type="entry name" value="REC_OmpR"/>
    <property type="match status" value="1"/>
</dbReference>
<dbReference type="GO" id="GO:0005829">
    <property type="term" value="C:cytosol"/>
    <property type="evidence" value="ECO:0007669"/>
    <property type="project" value="TreeGrafter"/>
</dbReference>
<evidence type="ECO:0000313" key="11">
    <source>
        <dbReference type="Proteomes" id="UP000072763"/>
    </source>
</evidence>
<evidence type="ECO:0000256" key="7">
    <source>
        <dbReference type="PROSITE-ProRule" id="PRU01091"/>
    </source>
</evidence>
<keyword evidence="2" id="KW-0902">Two-component regulatory system</keyword>
<dbReference type="GO" id="GO:0000156">
    <property type="term" value="F:phosphorelay response regulator activity"/>
    <property type="evidence" value="ECO:0007669"/>
    <property type="project" value="TreeGrafter"/>
</dbReference>
<dbReference type="GO" id="GO:0032993">
    <property type="term" value="C:protein-DNA complex"/>
    <property type="evidence" value="ECO:0007669"/>
    <property type="project" value="TreeGrafter"/>
</dbReference>
<evidence type="ECO:0000256" key="1">
    <source>
        <dbReference type="ARBA" id="ARBA00022553"/>
    </source>
</evidence>
<comment type="caution">
    <text evidence="10">The sequence shown here is derived from an EMBL/GenBank/DDBJ whole genome shotgun (WGS) entry which is preliminary data.</text>
</comment>
<feature type="DNA-binding region" description="OmpR/PhoB-type" evidence="7">
    <location>
        <begin position="124"/>
        <end position="222"/>
    </location>
</feature>
<reference evidence="10 11" key="1">
    <citation type="journal article" date="2016" name="Front. Microbiol.">
        <title>Genomic Resource of Rice Seed Associated Bacteria.</title>
        <authorList>
            <person name="Midha S."/>
            <person name="Bansal K."/>
            <person name="Sharma S."/>
            <person name="Kumar N."/>
            <person name="Patil P.P."/>
            <person name="Chaudhry V."/>
            <person name="Patil P.B."/>
        </authorList>
    </citation>
    <scope>NUCLEOTIDE SEQUENCE [LARGE SCALE GENOMIC DNA]</scope>
    <source>
        <strain evidence="10 11">NS359</strain>
    </source>
</reference>
<dbReference type="RefSeq" id="WP_058748830.1">
    <property type="nucleotide sequence ID" value="NZ_LDRC01000011.1"/>
</dbReference>
<accession>A0A147DTF0</accession>
<keyword evidence="3" id="KW-0805">Transcription regulation</keyword>
<dbReference type="PROSITE" id="PS50110">
    <property type="entry name" value="RESPONSE_REGULATORY"/>
    <property type="match status" value="1"/>
</dbReference>
<dbReference type="EMBL" id="LDRC01000011">
    <property type="protein sequence ID" value="KTR53645.1"/>
    <property type="molecule type" value="Genomic_DNA"/>
</dbReference>
<dbReference type="CDD" id="cd00383">
    <property type="entry name" value="trans_reg_C"/>
    <property type="match status" value="1"/>
</dbReference>
<evidence type="ECO:0000256" key="6">
    <source>
        <dbReference type="PROSITE-ProRule" id="PRU00169"/>
    </source>
</evidence>
<dbReference type="GO" id="GO:0006355">
    <property type="term" value="P:regulation of DNA-templated transcription"/>
    <property type="evidence" value="ECO:0007669"/>
    <property type="project" value="InterPro"/>
</dbReference>
<keyword evidence="1 6" id="KW-0597">Phosphoprotein</keyword>
<dbReference type="InterPro" id="IPR039420">
    <property type="entry name" value="WalR-like"/>
</dbReference>
<evidence type="ECO:0000256" key="4">
    <source>
        <dbReference type="ARBA" id="ARBA00023125"/>
    </source>
</evidence>
<dbReference type="SMART" id="SM00862">
    <property type="entry name" value="Trans_reg_C"/>
    <property type="match status" value="1"/>
</dbReference>
<dbReference type="Pfam" id="PF00486">
    <property type="entry name" value="Trans_reg_C"/>
    <property type="match status" value="1"/>
</dbReference>
<dbReference type="SUPFAM" id="SSF52172">
    <property type="entry name" value="CheY-like"/>
    <property type="match status" value="1"/>
</dbReference>
<evidence type="ECO:0000259" key="9">
    <source>
        <dbReference type="PROSITE" id="PS51755"/>
    </source>
</evidence>
<dbReference type="PANTHER" id="PTHR48111:SF1">
    <property type="entry name" value="TWO-COMPONENT RESPONSE REGULATOR ORR33"/>
    <property type="match status" value="1"/>
</dbReference>
<dbReference type="STRING" id="465820.NS263_08140"/>
<dbReference type="GO" id="GO:0000976">
    <property type="term" value="F:transcription cis-regulatory region binding"/>
    <property type="evidence" value="ECO:0007669"/>
    <property type="project" value="TreeGrafter"/>
</dbReference>
<evidence type="ECO:0000313" key="10">
    <source>
        <dbReference type="EMBL" id="KTR53645.1"/>
    </source>
</evidence>
<dbReference type="InterPro" id="IPR001789">
    <property type="entry name" value="Sig_transdc_resp-reg_receiver"/>
</dbReference>
<dbReference type="Proteomes" id="UP000072763">
    <property type="component" value="Unassembled WGS sequence"/>
</dbReference>
<name>A0A147DTF0_9MICO</name>
<evidence type="ECO:0000256" key="2">
    <source>
        <dbReference type="ARBA" id="ARBA00023012"/>
    </source>
</evidence>
<dbReference type="InterPro" id="IPR011006">
    <property type="entry name" value="CheY-like_superfamily"/>
</dbReference>
<feature type="modified residue" description="4-aspartylphosphate" evidence="6">
    <location>
        <position position="51"/>
    </location>
</feature>
<evidence type="ECO:0000259" key="8">
    <source>
        <dbReference type="PROSITE" id="PS50110"/>
    </source>
</evidence>
<dbReference type="OrthoDB" id="9802426at2"/>
<keyword evidence="4 7" id="KW-0238">DNA-binding</keyword>
<dbReference type="AlphaFoldDB" id="A0A147DTF0"/>
<feature type="domain" description="Response regulatory" evidence="8">
    <location>
        <begin position="2"/>
        <end position="116"/>
    </location>
</feature>
<dbReference type="PATRIC" id="fig|465820.4.peg.250"/>
<dbReference type="Pfam" id="PF00072">
    <property type="entry name" value="Response_reg"/>
    <property type="match status" value="1"/>
</dbReference>
<feature type="domain" description="OmpR/PhoB-type" evidence="9">
    <location>
        <begin position="124"/>
        <end position="222"/>
    </location>
</feature>
<sequence>MRLLVVEDDDEMRALMERGLAAEGYRVTAVENGVEALIALGEQAFDLAVVDVMMPGMSGFELARRIREREDPVRILLVTARDAVDDRVFGLDAGADDYLTKPFAFAELTARLRALGRRESTAGQRVIEVGDVAIDSEARRVAIKGQRVAVSPTEFALLRLLARSVGTVVDRPKILEEVWDGSQHVDPNVVEQYISYLRKKLTSHEATVAIATVRGRGYRLDLLGA</sequence>